<dbReference type="HAMAP" id="MF_00057">
    <property type="entry name" value="KdsB"/>
    <property type="match status" value="1"/>
</dbReference>
<evidence type="ECO:0000256" key="3">
    <source>
        <dbReference type="ARBA" id="ARBA00022985"/>
    </source>
</evidence>
<dbReference type="CDD" id="cd02517">
    <property type="entry name" value="CMP-KDO-Synthetase"/>
    <property type="match status" value="1"/>
</dbReference>
<dbReference type="PANTHER" id="PTHR42866">
    <property type="entry name" value="3-DEOXY-MANNO-OCTULOSONATE CYTIDYLYLTRANSFERASE"/>
    <property type="match status" value="1"/>
</dbReference>
<comment type="pathway">
    <text evidence="4">Nucleotide-sugar biosynthesis; CMP-3-deoxy-D-manno-octulosonate biosynthesis; CMP-3-deoxy-D-manno-octulosonate from 3-deoxy-D-manno-octulosonate and CTP: step 1/1.</text>
</comment>
<reference evidence="6" key="1">
    <citation type="journal article" date="2019" name="Int. J. Syst. Evol. Microbiol.">
        <title>The Global Catalogue of Microorganisms (GCM) 10K type strain sequencing project: providing services to taxonomists for standard genome sequencing and annotation.</title>
        <authorList>
            <consortium name="The Broad Institute Genomics Platform"/>
            <consortium name="The Broad Institute Genome Sequencing Center for Infectious Disease"/>
            <person name="Wu L."/>
            <person name="Ma J."/>
        </authorList>
    </citation>
    <scope>NUCLEOTIDE SEQUENCE [LARGE SCALE GENOMIC DNA]</scope>
    <source>
        <strain evidence="6">JCM 17555</strain>
    </source>
</reference>
<accession>A0ABP7Q964</accession>
<evidence type="ECO:0000313" key="5">
    <source>
        <dbReference type="EMBL" id="GAA3978404.1"/>
    </source>
</evidence>
<dbReference type="NCBIfam" id="NF009905">
    <property type="entry name" value="PRK13368.1"/>
    <property type="match status" value="1"/>
</dbReference>
<keyword evidence="1 4" id="KW-0808">Transferase</keyword>
<evidence type="ECO:0000256" key="4">
    <source>
        <dbReference type="HAMAP-Rule" id="MF_00057"/>
    </source>
</evidence>
<dbReference type="PANTHER" id="PTHR42866:SF2">
    <property type="entry name" value="3-DEOXY-MANNO-OCTULOSONATE CYTIDYLYLTRANSFERASE, MITOCHONDRIAL"/>
    <property type="match status" value="1"/>
</dbReference>
<dbReference type="NCBIfam" id="NF003950">
    <property type="entry name" value="PRK05450.1-3"/>
    <property type="match status" value="1"/>
</dbReference>
<dbReference type="Gene3D" id="3.90.550.10">
    <property type="entry name" value="Spore Coat Polysaccharide Biosynthesis Protein SpsA, Chain A"/>
    <property type="match status" value="1"/>
</dbReference>
<dbReference type="Pfam" id="PF02348">
    <property type="entry name" value="CTP_transf_3"/>
    <property type="match status" value="1"/>
</dbReference>
<dbReference type="NCBIfam" id="TIGR00466">
    <property type="entry name" value="kdsB"/>
    <property type="match status" value="1"/>
</dbReference>
<dbReference type="Proteomes" id="UP001501337">
    <property type="component" value="Unassembled WGS sequence"/>
</dbReference>
<keyword evidence="3 4" id="KW-0448">Lipopolysaccharide biosynthesis</keyword>
<evidence type="ECO:0000256" key="1">
    <source>
        <dbReference type="ARBA" id="ARBA00022679"/>
    </source>
</evidence>
<protein>
    <recommendedName>
        <fullName evidence="4">3-deoxy-manno-octulosonate cytidylyltransferase</fullName>
        <ecNumber evidence="4">2.7.7.38</ecNumber>
    </recommendedName>
    <alternativeName>
        <fullName evidence="4">CMP-2-keto-3-deoxyoctulosonic acid synthase</fullName>
        <shortName evidence="4">CKS</shortName>
        <shortName evidence="4">CMP-KDO synthase</shortName>
    </alternativeName>
</protein>
<comment type="function">
    <text evidence="4">Activates KDO (a required 8-carbon sugar) for incorporation into bacterial lipopolysaccharide in Gram-negative bacteria.</text>
</comment>
<comment type="similarity">
    <text evidence="4">Belongs to the KdsB family.</text>
</comment>
<dbReference type="EMBL" id="BAABBO010000022">
    <property type="protein sequence ID" value="GAA3978404.1"/>
    <property type="molecule type" value="Genomic_DNA"/>
</dbReference>
<comment type="catalytic activity">
    <reaction evidence="4">
        <text>3-deoxy-alpha-D-manno-oct-2-ulosonate + CTP = CMP-3-deoxy-beta-D-manno-octulosonate + diphosphate</text>
        <dbReference type="Rhea" id="RHEA:23448"/>
        <dbReference type="ChEBI" id="CHEBI:33019"/>
        <dbReference type="ChEBI" id="CHEBI:37563"/>
        <dbReference type="ChEBI" id="CHEBI:85986"/>
        <dbReference type="ChEBI" id="CHEBI:85987"/>
        <dbReference type="EC" id="2.7.7.38"/>
    </reaction>
</comment>
<comment type="subcellular location">
    <subcellularLocation>
        <location evidence="4">Cytoplasm</location>
    </subcellularLocation>
</comment>
<sequence length="256" mass="27621">MPGFIVIIPARFASTRLPGKPLIDLAGKSMIQRVYEQATASSATTVYVATDSVQVAEAVSAFGGNVLMTSAEHGSGSERLAECVDLLELAPEDCVVNVQGDEPMLPPGLIDDVAAVLLHDERTQMSTLATPISTQAEFENPNAVKVVLDGEGRALYFSRAPIPFRRDGAAPADGAAYGLRHLGIYGYRASFLREYVNWTRTEIEDVEALEQLRALWHGARIRVDVTHQTLGPGIDTQADVDHVLQLLKQPSGVPSE</sequence>
<organism evidence="5 6">
    <name type="scientific">Allohahella marinimesophila</name>
    <dbReference type="NCBI Taxonomy" id="1054972"/>
    <lineage>
        <taxon>Bacteria</taxon>
        <taxon>Pseudomonadati</taxon>
        <taxon>Pseudomonadota</taxon>
        <taxon>Gammaproteobacteria</taxon>
        <taxon>Oceanospirillales</taxon>
        <taxon>Hahellaceae</taxon>
        <taxon>Allohahella</taxon>
    </lineage>
</organism>
<dbReference type="InterPro" id="IPR003329">
    <property type="entry name" value="Cytidylyl_trans"/>
</dbReference>
<dbReference type="InterPro" id="IPR029044">
    <property type="entry name" value="Nucleotide-diphossugar_trans"/>
</dbReference>
<proteinExistence type="inferred from homology"/>
<keyword evidence="2 4" id="KW-0548">Nucleotidyltransferase</keyword>
<comment type="caution">
    <text evidence="5">The sequence shown here is derived from an EMBL/GenBank/DDBJ whole genome shotgun (WGS) entry which is preliminary data.</text>
</comment>
<dbReference type="InterPro" id="IPR004528">
    <property type="entry name" value="KdsB"/>
</dbReference>
<keyword evidence="6" id="KW-1185">Reference proteome</keyword>
<gene>
    <name evidence="4 5" type="primary">kdsB</name>
    <name evidence="5" type="ORF">GCM10022278_38820</name>
</gene>
<evidence type="ECO:0000256" key="2">
    <source>
        <dbReference type="ARBA" id="ARBA00022695"/>
    </source>
</evidence>
<dbReference type="EC" id="2.7.7.38" evidence="4"/>
<name>A0ABP7Q964_9GAMM</name>
<evidence type="ECO:0000313" key="6">
    <source>
        <dbReference type="Proteomes" id="UP001501337"/>
    </source>
</evidence>
<keyword evidence="4" id="KW-0963">Cytoplasm</keyword>
<dbReference type="SUPFAM" id="SSF53448">
    <property type="entry name" value="Nucleotide-diphospho-sugar transferases"/>
    <property type="match status" value="1"/>
</dbReference>
<dbReference type="NCBIfam" id="NF003952">
    <property type="entry name" value="PRK05450.1-5"/>
    <property type="match status" value="1"/>
</dbReference>
<dbReference type="GO" id="GO:0016779">
    <property type="term" value="F:nucleotidyltransferase activity"/>
    <property type="evidence" value="ECO:0007669"/>
    <property type="project" value="UniProtKB-KW"/>
</dbReference>
<dbReference type="RefSeq" id="WP_344809536.1">
    <property type="nucleotide sequence ID" value="NZ_BAABBO010000022.1"/>
</dbReference>